<protein>
    <submittedName>
        <fullName evidence="2">3-ketoacyl-CoA thiolase</fullName>
    </submittedName>
</protein>
<evidence type="ECO:0000313" key="3">
    <source>
        <dbReference type="Proteomes" id="UP000663419"/>
    </source>
</evidence>
<feature type="region of interest" description="Disordered" evidence="1">
    <location>
        <begin position="52"/>
        <end position="85"/>
    </location>
</feature>
<gene>
    <name evidence="2" type="ORF">I7I53_00785</name>
</gene>
<dbReference type="VEuPathDB" id="FungiDB:I7I53_00785"/>
<accession>A0A8A1LKI5</accession>
<reference evidence="2" key="1">
    <citation type="submission" date="2021-01" db="EMBL/GenBank/DDBJ databases">
        <title>Chromosome-level genome assembly of a human fungal pathogen reveals clustering of transcriptionally co-regulated genes.</title>
        <authorList>
            <person name="Voorhies M."/>
            <person name="Cohen S."/>
            <person name="Shea T.P."/>
            <person name="Petrus S."/>
            <person name="Munoz J.F."/>
            <person name="Poplawski S."/>
            <person name="Goldman W.E."/>
            <person name="Michael T."/>
            <person name="Cuomo C.A."/>
            <person name="Sil A."/>
            <person name="Beyhan S."/>
        </authorList>
    </citation>
    <scope>NUCLEOTIDE SEQUENCE</scope>
    <source>
        <strain evidence="2">H88</strain>
    </source>
</reference>
<proteinExistence type="predicted"/>
<sequence length="85" mass="10018">MSHSCPRRRHPLHRRRGRYQPLLLIRPHVDSKRRLRDRTGCHRDRYCNRRRVHEQRARPHPPALPSGNYEGAGCGRLHAADGSDQ</sequence>
<evidence type="ECO:0000313" key="2">
    <source>
        <dbReference type="EMBL" id="QSS53505.1"/>
    </source>
</evidence>
<dbReference type="EMBL" id="CP069104">
    <property type="protein sequence ID" value="QSS53505.1"/>
    <property type="molecule type" value="Genomic_DNA"/>
</dbReference>
<organism evidence="2 3">
    <name type="scientific">Ajellomyces capsulatus (strain H88)</name>
    <name type="common">Darling's disease fungus</name>
    <name type="synonym">Histoplasma capsulatum</name>
    <dbReference type="NCBI Taxonomy" id="544711"/>
    <lineage>
        <taxon>Eukaryota</taxon>
        <taxon>Fungi</taxon>
        <taxon>Dikarya</taxon>
        <taxon>Ascomycota</taxon>
        <taxon>Pezizomycotina</taxon>
        <taxon>Eurotiomycetes</taxon>
        <taxon>Eurotiomycetidae</taxon>
        <taxon>Onygenales</taxon>
        <taxon>Ajellomycetaceae</taxon>
        <taxon>Histoplasma</taxon>
    </lineage>
</organism>
<evidence type="ECO:0000256" key="1">
    <source>
        <dbReference type="SAM" id="MobiDB-lite"/>
    </source>
</evidence>
<name>A0A8A1LKI5_AJEC8</name>
<dbReference type="AlphaFoldDB" id="A0A8A1LKI5"/>
<dbReference type="Proteomes" id="UP000663419">
    <property type="component" value="Chromosome 3"/>
</dbReference>